<keyword evidence="11" id="KW-0697">Rotamase</keyword>
<keyword evidence="5 12" id="KW-1133">Transmembrane helix</keyword>
<evidence type="ECO:0000256" key="2">
    <source>
        <dbReference type="ARBA" id="ARBA00022475"/>
    </source>
</evidence>
<evidence type="ECO:0000313" key="15">
    <source>
        <dbReference type="Proteomes" id="UP000029577"/>
    </source>
</evidence>
<evidence type="ECO:0000256" key="8">
    <source>
        <dbReference type="ARBA" id="ARBA00038408"/>
    </source>
</evidence>
<evidence type="ECO:0000256" key="12">
    <source>
        <dbReference type="SAM" id="Phobius"/>
    </source>
</evidence>
<sequence length="623" mass="67614">MMDNLRTASSHIVLKIILGLIIVSFVLTGVGNYLIGGNNDYAAKVNGVTISSADLQNAFSNERARQQQQLGAQYSQLAGTDSFIQQMRQQAMSDLIDQELLRQYVKSLGLDVTNDQIKEDIFSQQPFQTNGHFDNARFTSLLSNMGFTPDQYAAALRKSLSTGQLVNGVSNTDFMLPYETQQLVSLLAQNRDIREAVINTDALAAKQTVSDDEINSYYQQHKDSFLAPEQFRVSYIKLDAASLQKTPTQQQVQAWYDSHKSDYTTPQRTRYSVIQVKTEADANAILAQLKQGADFATLAKTKSIDPISARKGGDMGWLEPETLPDELKNAGLTTKGQLSGVIKSSVGFLIARLDDIQPQQVKPLSDVYATVAQSAEQDAAVSDFYKLQQKVSDAASNNNASLAGAESAAGVKAVETPWFTRDSLPADLNFDQVKQVILGGTLLGSNGTPGNNSDIITVDGDRAFVLRISDHKPESTKPLAEVKDQITAAIKHDKALQQARNQANTLVAQLKQGKTTDFDAAGLKFGTTETLQRNSPNAVTETVYELPKPQAGKPSYGIGEDGQGNIVILSLDKVSEGTLPPAQVNSMKTGVAQNNAQLAFAALLQNLRQNAKIKYGAAAQQVQ</sequence>
<dbReference type="RefSeq" id="WP_038018693.1">
    <property type="nucleotide sequence ID" value="NZ_JPKR02000004.1"/>
</dbReference>
<evidence type="ECO:0000256" key="11">
    <source>
        <dbReference type="PROSITE-ProRule" id="PRU00278"/>
    </source>
</evidence>
<keyword evidence="3" id="KW-0997">Cell inner membrane</keyword>
<evidence type="ECO:0000256" key="4">
    <source>
        <dbReference type="ARBA" id="ARBA00022692"/>
    </source>
</evidence>
<dbReference type="PROSITE" id="PS01096">
    <property type="entry name" value="PPIC_PPIASE_1"/>
    <property type="match status" value="1"/>
</dbReference>
<dbReference type="InterPro" id="IPR052029">
    <property type="entry name" value="PpiD_chaperone"/>
</dbReference>
<evidence type="ECO:0000259" key="13">
    <source>
        <dbReference type="PROSITE" id="PS50198"/>
    </source>
</evidence>
<proteinExistence type="inferred from homology"/>
<dbReference type="eggNOG" id="COG0760">
    <property type="taxonomic scope" value="Bacteria"/>
</dbReference>
<dbReference type="SUPFAM" id="SSF54534">
    <property type="entry name" value="FKBP-like"/>
    <property type="match status" value="1"/>
</dbReference>
<accession>A0A095TF85</accession>
<dbReference type="Proteomes" id="UP000029577">
    <property type="component" value="Unassembled WGS sequence"/>
</dbReference>
<dbReference type="NCBIfam" id="NF008054">
    <property type="entry name" value="PRK10788.1"/>
    <property type="match status" value="1"/>
</dbReference>
<evidence type="ECO:0000256" key="3">
    <source>
        <dbReference type="ARBA" id="ARBA00022519"/>
    </source>
</evidence>
<keyword evidence="6 12" id="KW-0472">Membrane</keyword>
<comment type="subcellular location">
    <subcellularLocation>
        <location evidence="1">Cell inner membrane</location>
        <topology evidence="1">Single-pass type II membrane protein</topology>
        <orientation evidence="1">Periplasmic side</orientation>
    </subcellularLocation>
</comment>
<organism evidence="14 15">
    <name type="scientific">Tatumella morbirosei</name>
    <dbReference type="NCBI Taxonomy" id="642227"/>
    <lineage>
        <taxon>Bacteria</taxon>
        <taxon>Pseudomonadati</taxon>
        <taxon>Pseudomonadota</taxon>
        <taxon>Gammaproteobacteria</taxon>
        <taxon>Enterobacterales</taxon>
        <taxon>Erwiniaceae</taxon>
        <taxon>Tatumella</taxon>
    </lineage>
</organism>
<feature type="domain" description="PpiC" evidence="13">
    <location>
        <begin position="266"/>
        <end position="355"/>
    </location>
</feature>
<keyword evidence="15" id="KW-1185">Reference proteome</keyword>
<dbReference type="STRING" id="642227.HA49_08065"/>
<comment type="caution">
    <text evidence="14">The sequence shown here is derived from an EMBL/GenBank/DDBJ whole genome shotgun (WGS) entry which is preliminary data.</text>
</comment>
<dbReference type="Gene3D" id="1.10.4030.10">
    <property type="entry name" value="Porin chaperone SurA, peptide-binding domain"/>
    <property type="match status" value="1"/>
</dbReference>
<evidence type="ECO:0000313" key="14">
    <source>
        <dbReference type="EMBL" id="KGD75194.1"/>
    </source>
</evidence>
<name>A0A095TF85_9GAMM</name>
<dbReference type="Gene3D" id="3.10.50.40">
    <property type="match status" value="1"/>
</dbReference>
<dbReference type="Pfam" id="PF13624">
    <property type="entry name" value="SurA_N_3"/>
    <property type="match status" value="1"/>
</dbReference>
<evidence type="ECO:0000256" key="6">
    <source>
        <dbReference type="ARBA" id="ARBA00023136"/>
    </source>
</evidence>
<keyword evidence="7" id="KW-0143">Chaperone</keyword>
<evidence type="ECO:0000256" key="7">
    <source>
        <dbReference type="ARBA" id="ARBA00023186"/>
    </source>
</evidence>
<keyword evidence="2" id="KW-1003">Cell membrane</keyword>
<keyword evidence="11" id="KW-0413">Isomerase</keyword>
<dbReference type="GO" id="GO:0003755">
    <property type="term" value="F:peptidyl-prolyl cis-trans isomerase activity"/>
    <property type="evidence" value="ECO:0007669"/>
    <property type="project" value="UniProtKB-KW"/>
</dbReference>
<dbReference type="AlphaFoldDB" id="A0A095TF85"/>
<protein>
    <recommendedName>
        <fullName evidence="9">Periplasmic chaperone PpiD</fullName>
    </recommendedName>
    <alternativeName>
        <fullName evidence="10">Periplasmic folding chaperone</fullName>
    </alternativeName>
</protein>
<reference evidence="14" key="1">
    <citation type="submission" date="2014-12" db="EMBL/GenBank/DDBJ databases">
        <title>The draft genome of the Tatumella morbirosei type strain, LMG23360T isolated from pineapple rot.</title>
        <authorList>
            <person name="Smits T.H."/>
            <person name="Palmer M."/>
            <person name="Venter S.N."/>
            <person name="Duffy B."/>
            <person name="Steenkamp E.T."/>
            <person name="Chan W.Y."/>
            <person name="Coutinho T.A."/>
            <person name="Coetzee M.P."/>
            <person name="De Maayer P."/>
        </authorList>
    </citation>
    <scope>NUCLEOTIDE SEQUENCE [LARGE SCALE GENOMIC DNA]</scope>
    <source>
        <strain evidence="14">LMG 23360</strain>
    </source>
</reference>
<dbReference type="InterPro" id="IPR000297">
    <property type="entry name" value="PPIase_PpiC"/>
</dbReference>
<dbReference type="PANTHER" id="PTHR47529:SF1">
    <property type="entry name" value="PERIPLASMIC CHAPERONE PPID"/>
    <property type="match status" value="1"/>
</dbReference>
<evidence type="ECO:0000256" key="1">
    <source>
        <dbReference type="ARBA" id="ARBA00004382"/>
    </source>
</evidence>
<evidence type="ECO:0000256" key="5">
    <source>
        <dbReference type="ARBA" id="ARBA00022989"/>
    </source>
</evidence>
<comment type="similarity">
    <text evidence="8">Belongs to the PpiD chaperone family.</text>
</comment>
<dbReference type="GO" id="GO:0005886">
    <property type="term" value="C:plasma membrane"/>
    <property type="evidence" value="ECO:0007669"/>
    <property type="project" value="UniProtKB-SubCell"/>
</dbReference>
<dbReference type="InterPro" id="IPR023058">
    <property type="entry name" value="PPIase_PpiC_CS"/>
</dbReference>
<evidence type="ECO:0000256" key="9">
    <source>
        <dbReference type="ARBA" id="ARBA00040743"/>
    </source>
</evidence>
<dbReference type="OrthoDB" id="9812372at2"/>
<dbReference type="PANTHER" id="PTHR47529">
    <property type="entry name" value="PEPTIDYL-PROLYL CIS-TRANS ISOMERASE D"/>
    <property type="match status" value="1"/>
</dbReference>
<feature type="transmembrane region" description="Helical" evidence="12">
    <location>
        <begin position="12"/>
        <end position="35"/>
    </location>
</feature>
<evidence type="ECO:0000256" key="10">
    <source>
        <dbReference type="ARBA" id="ARBA00042775"/>
    </source>
</evidence>
<keyword evidence="4 12" id="KW-0812">Transmembrane</keyword>
<dbReference type="InterPro" id="IPR027304">
    <property type="entry name" value="Trigger_fact/SurA_dom_sf"/>
</dbReference>
<gene>
    <name evidence="14" type="ORF">HA49_08065</name>
</gene>
<dbReference type="EMBL" id="JPKR02000004">
    <property type="protein sequence ID" value="KGD75194.1"/>
    <property type="molecule type" value="Genomic_DNA"/>
</dbReference>
<dbReference type="Pfam" id="PF13145">
    <property type="entry name" value="Rotamase_2"/>
    <property type="match status" value="1"/>
</dbReference>
<dbReference type="SUPFAM" id="SSF109998">
    <property type="entry name" value="Triger factor/SurA peptide-binding domain-like"/>
    <property type="match status" value="1"/>
</dbReference>
<dbReference type="InterPro" id="IPR046357">
    <property type="entry name" value="PPIase_dom_sf"/>
</dbReference>
<dbReference type="PROSITE" id="PS50198">
    <property type="entry name" value="PPIC_PPIASE_2"/>
    <property type="match status" value="1"/>
</dbReference>